<organism evidence="5 6">
    <name type="scientific">Candidatus Eisenbergiella pullistercoris</name>
    <dbReference type="NCBI Taxonomy" id="2838555"/>
    <lineage>
        <taxon>Bacteria</taxon>
        <taxon>Bacillati</taxon>
        <taxon>Bacillota</taxon>
        <taxon>Clostridia</taxon>
        <taxon>Lachnospirales</taxon>
        <taxon>Lachnospiraceae</taxon>
        <taxon>Eisenbergiella</taxon>
    </lineage>
</organism>
<comment type="caution">
    <text evidence="5">The sequence shown here is derived from an EMBL/GenBank/DDBJ whole genome shotgun (WGS) entry which is preliminary data.</text>
</comment>
<evidence type="ECO:0000256" key="2">
    <source>
        <dbReference type="ARBA" id="ARBA00023034"/>
    </source>
</evidence>
<evidence type="ECO:0000313" key="6">
    <source>
        <dbReference type="Proteomes" id="UP000824007"/>
    </source>
</evidence>
<dbReference type="InterPro" id="IPR038261">
    <property type="entry name" value="GPP34-like_sf"/>
</dbReference>
<evidence type="ECO:0000256" key="4">
    <source>
        <dbReference type="ARBA" id="ARBA00023136"/>
    </source>
</evidence>
<protein>
    <submittedName>
        <fullName evidence="5">GPP34 family phosphoprotein</fullName>
    </submittedName>
</protein>
<dbReference type="Gene3D" id="1.10.3630.10">
    <property type="entry name" value="yeast vps74-n-term truncation variant domain like"/>
    <property type="match status" value="1"/>
</dbReference>
<keyword evidence="2" id="KW-0333">Golgi apparatus</keyword>
<evidence type="ECO:0000256" key="1">
    <source>
        <dbReference type="ARBA" id="ARBA00004255"/>
    </source>
</evidence>
<dbReference type="AlphaFoldDB" id="A0A9D2C642"/>
<reference evidence="5" key="2">
    <citation type="submission" date="2021-04" db="EMBL/GenBank/DDBJ databases">
        <authorList>
            <person name="Gilroy R."/>
        </authorList>
    </citation>
    <scope>NUCLEOTIDE SEQUENCE</scope>
    <source>
        <strain evidence="5">ChiSxjej3B15-24422</strain>
    </source>
</reference>
<name>A0A9D2C642_9FIRM</name>
<keyword evidence="4" id="KW-0472">Membrane</keyword>
<dbReference type="Pfam" id="PF05719">
    <property type="entry name" value="GPP34"/>
    <property type="match status" value="1"/>
</dbReference>
<dbReference type="GO" id="GO:0070273">
    <property type="term" value="F:phosphatidylinositol-4-phosphate binding"/>
    <property type="evidence" value="ECO:0007669"/>
    <property type="project" value="InterPro"/>
</dbReference>
<reference evidence="5" key="1">
    <citation type="journal article" date="2021" name="PeerJ">
        <title>Extensive microbial diversity within the chicken gut microbiome revealed by metagenomics and culture.</title>
        <authorList>
            <person name="Gilroy R."/>
            <person name="Ravi A."/>
            <person name="Getino M."/>
            <person name="Pursley I."/>
            <person name="Horton D.L."/>
            <person name="Alikhan N.F."/>
            <person name="Baker D."/>
            <person name="Gharbi K."/>
            <person name="Hall N."/>
            <person name="Watson M."/>
            <person name="Adriaenssens E.M."/>
            <person name="Foster-Nyarko E."/>
            <person name="Jarju S."/>
            <person name="Secka A."/>
            <person name="Antonio M."/>
            <person name="Oren A."/>
            <person name="Chaudhuri R.R."/>
            <person name="La Ragione R."/>
            <person name="Hildebrand F."/>
            <person name="Pallen M.J."/>
        </authorList>
    </citation>
    <scope>NUCLEOTIDE SEQUENCE</scope>
    <source>
        <strain evidence="5">ChiSxjej3B15-24422</strain>
    </source>
</reference>
<evidence type="ECO:0000313" key="5">
    <source>
        <dbReference type="EMBL" id="HIY60892.1"/>
    </source>
</evidence>
<dbReference type="GO" id="GO:0005737">
    <property type="term" value="C:cytoplasm"/>
    <property type="evidence" value="ECO:0007669"/>
    <property type="project" value="UniProtKB-ARBA"/>
</dbReference>
<gene>
    <name evidence="5" type="ORF">H9831_09470</name>
</gene>
<dbReference type="GO" id="GO:0012505">
    <property type="term" value="C:endomembrane system"/>
    <property type="evidence" value="ECO:0007669"/>
    <property type="project" value="UniProtKB-ARBA"/>
</dbReference>
<proteinExistence type="predicted"/>
<dbReference type="InterPro" id="IPR008628">
    <property type="entry name" value="GPP34-like"/>
</dbReference>
<comment type="subcellular location">
    <subcellularLocation>
        <location evidence="1">Golgi apparatus membrane</location>
        <topology evidence="1">Peripheral membrane protein</topology>
        <orientation evidence="1">Cytoplasmic side</orientation>
    </subcellularLocation>
</comment>
<keyword evidence="3" id="KW-0446">Lipid-binding</keyword>
<evidence type="ECO:0000256" key="3">
    <source>
        <dbReference type="ARBA" id="ARBA00023121"/>
    </source>
</evidence>
<dbReference type="Proteomes" id="UP000824007">
    <property type="component" value="Unassembled WGS sequence"/>
</dbReference>
<accession>A0A9D2C642</accession>
<dbReference type="EMBL" id="DXDD01000116">
    <property type="protein sequence ID" value="HIY60892.1"/>
    <property type="molecule type" value="Genomic_DNA"/>
</dbReference>
<sequence>MKDLSLTQEYFICAVNDKGKLSGFNVERLVCLLASGMLELQLSGCIRIDDGKKHLLTGSGKSVSVAGPLPDEKAFLRPLYDYLNQGKPMKMEKILEDYHYSFSGKRLNALIGSIGESLAQEGLAQSAEPGLFEGVGRFLPSKDAIHRVVDLVRSEILEEGEVTEDIAALVILLEKSGVIREYFSRYEQKDMKERLAAIVKSPDGALVKEMLDYVNGMLDMIVVFIAAST</sequence>